<dbReference type="EMBL" id="WNDP01000098">
    <property type="protein sequence ID" value="KAF1022108.1"/>
    <property type="molecule type" value="Genomic_DNA"/>
</dbReference>
<dbReference type="Proteomes" id="UP000490535">
    <property type="component" value="Unassembled WGS sequence"/>
</dbReference>
<protein>
    <submittedName>
        <fullName evidence="2">Uncharacterized protein</fullName>
    </submittedName>
</protein>
<name>A0A833TVZ9_ACIBZ</name>
<comment type="caution">
    <text evidence="2">The sequence shown here is derived from an EMBL/GenBank/DDBJ whole genome shotgun (WGS) entry which is preliminary data.</text>
</comment>
<evidence type="ECO:0000313" key="3">
    <source>
        <dbReference type="Proteomes" id="UP000490535"/>
    </source>
</evidence>
<accession>A0A833TVZ9</accession>
<keyword evidence="1" id="KW-0732">Signal</keyword>
<feature type="chain" id="PRO_5033003770" evidence="1">
    <location>
        <begin position="22"/>
        <end position="165"/>
    </location>
</feature>
<dbReference type="AlphaFoldDB" id="A0A833TVZ9"/>
<proteinExistence type="predicted"/>
<organism evidence="2 3">
    <name type="scientific">Acinetobacter bereziniae</name>
    <name type="common">Acinetobacter genomosp. 10</name>
    <dbReference type="NCBI Taxonomy" id="106648"/>
    <lineage>
        <taxon>Bacteria</taxon>
        <taxon>Pseudomonadati</taxon>
        <taxon>Pseudomonadota</taxon>
        <taxon>Gammaproteobacteria</taxon>
        <taxon>Moraxellales</taxon>
        <taxon>Moraxellaceae</taxon>
        <taxon>Acinetobacter</taxon>
    </lineage>
</organism>
<feature type="signal peptide" evidence="1">
    <location>
        <begin position="1"/>
        <end position="21"/>
    </location>
</feature>
<evidence type="ECO:0000256" key="1">
    <source>
        <dbReference type="SAM" id="SignalP"/>
    </source>
</evidence>
<reference evidence="3" key="1">
    <citation type="journal article" date="2020" name="MBio">
        <title>Horizontal gene transfer to a defensive symbiont with a reduced genome amongst a multipartite beetle microbiome.</title>
        <authorList>
            <person name="Waterworth S.C."/>
            <person name="Florez L.V."/>
            <person name="Rees E.R."/>
            <person name="Hertweck C."/>
            <person name="Kaltenpoth M."/>
            <person name="Kwan J.C."/>
        </authorList>
    </citation>
    <scope>NUCLEOTIDE SEQUENCE [LARGE SCALE GENOMIC DNA]</scope>
</reference>
<evidence type="ECO:0000313" key="2">
    <source>
        <dbReference type="EMBL" id="KAF1022108.1"/>
    </source>
</evidence>
<sequence>MMKKVIFTAVFALGIHSLSYAAPSYGLGSAETMAHLVNAQKGRGYDTICTYRSATRLYGVHEVQAAMMNGCQQNLAYTATWEGGGILRVFGTTNSIDVRRIGYRAPAKASQPASIVSKYKNLCDNPNMSVTFNHKTGETTDCRTGEVSIDPQIKAFKEQGLWPHK</sequence>
<gene>
    <name evidence="2" type="ORF">GAK29_03276</name>
</gene>